<dbReference type="SUPFAM" id="SSF46689">
    <property type="entry name" value="Homeodomain-like"/>
    <property type="match status" value="1"/>
</dbReference>
<dbReference type="InterPro" id="IPR036271">
    <property type="entry name" value="Tet_transcr_reg_TetR-rel_C_sf"/>
</dbReference>
<dbReference type="InterPro" id="IPR001647">
    <property type="entry name" value="HTH_TetR"/>
</dbReference>
<proteinExistence type="predicted"/>
<reference evidence="6 7" key="1">
    <citation type="submission" date="2023-02" db="EMBL/GenBank/DDBJ databases">
        <authorList>
            <person name="Maleckis M."/>
        </authorList>
    </citation>
    <scope>NUCLEOTIDE SEQUENCE [LARGE SCALE GENOMIC DNA]</scope>
    <source>
        <strain evidence="6 7">P8-A2</strain>
    </source>
</reference>
<feature type="DNA-binding region" description="H-T-H motif" evidence="4">
    <location>
        <begin position="29"/>
        <end position="48"/>
    </location>
</feature>
<dbReference type="SUPFAM" id="SSF48498">
    <property type="entry name" value="Tetracyclin repressor-like, C-terminal domain"/>
    <property type="match status" value="1"/>
</dbReference>
<dbReference type="Pfam" id="PF00440">
    <property type="entry name" value="TetR_N"/>
    <property type="match status" value="1"/>
</dbReference>
<gene>
    <name evidence="6" type="ORF">PU648_00780</name>
</gene>
<organism evidence="6 7">
    <name type="scientific">Streptomyces mirabilis</name>
    <dbReference type="NCBI Taxonomy" id="68239"/>
    <lineage>
        <taxon>Bacteria</taxon>
        <taxon>Bacillati</taxon>
        <taxon>Actinomycetota</taxon>
        <taxon>Actinomycetes</taxon>
        <taxon>Kitasatosporales</taxon>
        <taxon>Streptomycetaceae</taxon>
        <taxon>Streptomyces</taxon>
    </lineage>
</organism>
<keyword evidence="3" id="KW-0804">Transcription</keyword>
<evidence type="ECO:0000259" key="5">
    <source>
        <dbReference type="PROSITE" id="PS50977"/>
    </source>
</evidence>
<sequence>MARPRKFDESTVLKAARQQFWRTGYAATSMADLCEATGVASQSLYGAFGSKHGLFVKSLRDYCEQQVNGLQSDQESAESAWEWLMAAVTFGDSGRLGLTEDGCYLSGSAAALARQDDDVSEAARRTYDRIIAVFTTALQRARAAGEIRSDTDIEKAALSLLAAMQGIEFLRKSGIDGAQFQEAKAGIVDTVSRAYGANRATRG</sequence>
<protein>
    <submittedName>
        <fullName evidence="6">TetR/AcrR family transcriptional regulator</fullName>
    </submittedName>
</protein>
<dbReference type="PROSITE" id="PS50977">
    <property type="entry name" value="HTH_TETR_2"/>
    <property type="match status" value="1"/>
</dbReference>
<dbReference type="EMBL" id="JARAKF010000001">
    <property type="protein sequence ID" value="MDU8990991.1"/>
    <property type="molecule type" value="Genomic_DNA"/>
</dbReference>
<keyword evidence="2 4" id="KW-0238">DNA-binding</keyword>
<keyword evidence="7" id="KW-1185">Reference proteome</keyword>
<dbReference type="Gene3D" id="1.10.10.60">
    <property type="entry name" value="Homeodomain-like"/>
    <property type="match status" value="1"/>
</dbReference>
<keyword evidence="1" id="KW-0805">Transcription regulation</keyword>
<evidence type="ECO:0000313" key="7">
    <source>
        <dbReference type="Proteomes" id="UP001257627"/>
    </source>
</evidence>
<dbReference type="InterPro" id="IPR009057">
    <property type="entry name" value="Homeodomain-like_sf"/>
</dbReference>
<dbReference type="PANTHER" id="PTHR47506:SF10">
    <property type="entry name" value="TRANSCRIPTIONAL REGULATORY PROTEIN"/>
    <property type="match status" value="1"/>
</dbReference>
<dbReference type="Pfam" id="PF16925">
    <property type="entry name" value="TetR_C_13"/>
    <property type="match status" value="1"/>
</dbReference>
<feature type="domain" description="HTH tetR-type" evidence="5">
    <location>
        <begin position="6"/>
        <end position="66"/>
    </location>
</feature>
<evidence type="ECO:0000256" key="4">
    <source>
        <dbReference type="PROSITE-ProRule" id="PRU00335"/>
    </source>
</evidence>
<evidence type="ECO:0000256" key="3">
    <source>
        <dbReference type="ARBA" id="ARBA00023163"/>
    </source>
</evidence>
<evidence type="ECO:0000313" key="6">
    <source>
        <dbReference type="EMBL" id="MDU8990991.1"/>
    </source>
</evidence>
<dbReference type="InterPro" id="IPR011075">
    <property type="entry name" value="TetR_C"/>
</dbReference>
<accession>A0ABU3UAR1</accession>
<evidence type="ECO:0000256" key="1">
    <source>
        <dbReference type="ARBA" id="ARBA00023015"/>
    </source>
</evidence>
<evidence type="ECO:0000256" key="2">
    <source>
        <dbReference type="ARBA" id="ARBA00023125"/>
    </source>
</evidence>
<name>A0ABU3UAR1_9ACTN</name>
<dbReference type="RefSeq" id="WP_143610845.1">
    <property type="nucleotide sequence ID" value="NZ_CP107955.1"/>
</dbReference>
<dbReference type="Gene3D" id="1.10.357.10">
    <property type="entry name" value="Tetracycline Repressor, domain 2"/>
    <property type="match status" value="1"/>
</dbReference>
<comment type="caution">
    <text evidence="6">The sequence shown here is derived from an EMBL/GenBank/DDBJ whole genome shotgun (WGS) entry which is preliminary data.</text>
</comment>
<dbReference type="PANTHER" id="PTHR47506">
    <property type="entry name" value="TRANSCRIPTIONAL REGULATORY PROTEIN"/>
    <property type="match status" value="1"/>
</dbReference>
<dbReference type="Proteomes" id="UP001257627">
    <property type="component" value="Unassembled WGS sequence"/>
</dbReference>